<feature type="transmembrane region" description="Helical" evidence="1">
    <location>
        <begin position="180"/>
        <end position="200"/>
    </location>
</feature>
<accession>Q2W867</accession>
<feature type="transmembrane region" description="Helical" evidence="1">
    <location>
        <begin position="29"/>
        <end position="49"/>
    </location>
</feature>
<gene>
    <name evidence="2" type="ordered locus">amb1154</name>
</gene>
<evidence type="ECO:0000313" key="3">
    <source>
        <dbReference type="Proteomes" id="UP000007058"/>
    </source>
</evidence>
<keyword evidence="1" id="KW-0472">Membrane</keyword>
<dbReference type="KEGG" id="mag:amb1154"/>
<dbReference type="RefSeq" id="WP_011383567.1">
    <property type="nucleotide sequence ID" value="NC_007626.1"/>
</dbReference>
<keyword evidence="3" id="KW-1185">Reference proteome</keyword>
<name>Q2W867_PARM1</name>
<keyword evidence="1" id="KW-1133">Transmembrane helix</keyword>
<evidence type="ECO:0000313" key="2">
    <source>
        <dbReference type="EMBL" id="BAE49958.1"/>
    </source>
</evidence>
<dbReference type="EMBL" id="AP007255">
    <property type="protein sequence ID" value="BAE49958.1"/>
    <property type="molecule type" value="Genomic_DNA"/>
</dbReference>
<evidence type="ECO:0000256" key="1">
    <source>
        <dbReference type="SAM" id="Phobius"/>
    </source>
</evidence>
<feature type="transmembrane region" description="Helical" evidence="1">
    <location>
        <begin position="145"/>
        <end position="168"/>
    </location>
</feature>
<proteinExistence type="predicted"/>
<organism evidence="2 3">
    <name type="scientific">Paramagnetospirillum magneticum (strain ATCC 700264 / AMB-1)</name>
    <name type="common">Magnetospirillum magneticum</name>
    <dbReference type="NCBI Taxonomy" id="342108"/>
    <lineage>
        <taxon>Bacteria</taxon>
        <taxon>Pseudomonadati</taxon>
        <taxon>Pseudomonadota</taxon>
        <taxon>Alphaproteobacteria</taxon>
        <taxon>Rhodospirillales</taxon>
        <taxon>Magnetospirillaceae</taxon>
        <taxon>Paramagnetospirillum</taxon>
    </lineage>
</organism>
<sequence length="223" mass="25272">MSDDQLKTLHEHYKDTFALQREREKERDLLFLIVIAVLGVLFLEVGHPVELREALAEPSSTGLKLKVVALPWHAIVSATWAMFLALLLRYSQACVQVERQYPYLHDLEKRLGMLYGDDGTTDMKFTAFSREGDAYTNDYPMVGEWVWLLYVVVFPALAITAIFTLLNIEAGQQDLPIGHFLFDRTVAGTAVATIILYRFVPPIRKAGRKLLACSRPVSRSAEE</sequence>
<dbReference type="AlphaFoldDB" id="Q2W867"/>
<feature type="transmembrane region" description="Helical" evidence="1">
    <location>
        <begin position="69"/>
        <end position="90"/>
    </location>
</feature>
<reference evidence="2 3" key="1">
    <citation type="journal article" date="2005" name="DNA Res.">
        <title>Complete genome sequence of the facultative anaerobic magnetotactic bacterium Magnetospirillum sp. strain AMB-1.</title>
        <authorList>
            <person name="Matsunaga T."/>
            <person name="Okamura Y."/>
            <person name="Fukuda Y."/>
            <person name="Wahyudi A.T."/>
            <person name="Murase Y."/>
            <person name="Takeyama H."/>
        </authorList>
    </citation>
    <scope>NUCLEOTIDE SEQUENCE [LARGE SCALE GENOMIC DNA]</scope>
    <source>
        <strain evidence="3">ATCC 700264 / AMB-1</strain>
    </source>
</reference>
<dbReference type="HOGENOM" id="CLU_1238947_0_0_5"/>
<dbReference type="Proteomes" id="UP000007058">
    <property type="component" value="Chromosome"/>
</dbReference>
<keyword evidence="1" id="KW-0812">Transmembrane</keyword>
<protein>
    <submittedName>
        <fullName evidence="2">Uncharacterized protein</fullName>
    </submittedName>
</protein>
<dbReference type="OrthoDB" id="1958089at2"/>